<dbReference type="Pfam" id="PF10634">
    <property type="entry name" value="Iron_transport"/>
    <property type="match status" value="1"/>
</dbReference>
<evidence type="ECO:0000313" key="5">
    <source>
        <dbReference type="Proteomes" id="UP000184404"/>
    </source>
</evidence>
<dbReference type="Proteomes" id="UP000184404">
    <property type="component" value="Unassembled WGS sequence"/>
</dbReference>
<keyword evidence="5" id="KW-1185">Reference proteome</keyword>
<evidence type="ECO:0000256" key="2">
    <source>
        <dbReference type="ARBA" id="ARBA00022729"/>
    </source>
</evidence>
<dbReference type="InterPro" id="IPR038482">
    <property type="entry name" value="Tp34-type_sf"/>
</dbReference>
<dbReference type="EMBL" id="FQUG01000008">
    <property type="protein sequence ID" value="SHF18846.1"/>
    <property type="molecule type" value="Genomic_DNA"/>
</dbReference>
<feature type="signal peptide" evidence="3">
    <location>
        <begin position="1"/>
        <end position="30"/>
    </location>
</feature>
<accession>A0A1M4ZMQ4</accession>
<dbReference type="RefSeq" id="WP_072936183.1">
    <property type="nucleotide sequence ID" value="NZ_FQUG01000008.1"/>
</dbReference>
<dbReference type="OrthoDB" id="1495621at2"/>
<comment type="similarity">
    <text evidence="1">Belongs to the UPF0423 family.</text>
</comment>
<evidence type="ECO:0008006" key="6">
    <source>
        <dbReference type="Google" id="ProtNLM"/>
    </source>
</evidence>
<gene>
    <name evidence="4" type="ORF">SAMN02745190_02064</name>
</gene>
<protein>
    <recommendedName>
        <fullName evidence="6">Iron transporter</fullName>
    </recommendedName>
</protein>
<reference evidence="4 5" key="1">
    <citation type="submission" date="2016-11" db="EMBL/GenBank/DDBJ databases">
        <authorList>
            <person name="Jaros S."/>
            <person name="Januszkiewicz K."/>
            <person name="Wedrychowicz H."/>
        </authorList>
    </citation>
    <scope>NUCLEOTIDE SEQUENCE [LARGE SCALE GENOMIC DNA]</scope>
    <source>
        <strain evidence="4 5">DSM 10502</strain>
    </source>
</reference>
<evidence type="ECO:0000313" key="4">
    <source>
        <dbReference type="EMBL" id="SHF18846.1"/>
    </source>
</evidence>
<dbReference type="PIRSF" id="PIRSF017018">
    <property type="entry name" value="Tp34"/>
    <property type="match status" value="1"/>
</dbReference>
<organism evidence="4 5">
    <name type="scientific">Schwartzia succinivorans DSM 10502</name>
    <dbReference type="NCBI Taxonomy" id="1123243"/>
    <lineage>
        <taxon>Bacteria</taxon>
        <taxon>Bacillati</taxon>
        <taxon>Bacillota</taxon>
        <taxon>Negativicutes</taxon>
        <taxon>Selenomonadales</taxon>
        <taxon>Selenomonadaceae</taxon>
        <taxon>Schwartzia</taxon>
    </lineage>
</organism>
<dbReference type="Gene3D" id="2.60.40.2480">
    <property type="entry name" value="Periplasmic metal-binding protein Tp34-type"/>
    <property type="match status" value="1"/>
</dbReference>
<feature type="chain" id="PRO_5012747866" description="Iron transporter" evidence="3">
    <location>
        <begin position="31"/>
        <end position="187"/>
    </location>
</feature>
<dbReference type="STRING" id="1123243.SAMN02745190_02064"/>
<evidence type="ECO:0000256" key="3">
    <source>
        <dbReference type="SAM" id="SignalP"/>
    </source>
</evidence>
<name>A0A1M4ZMQ4_9FIRM</name>
<evidence type="ECO:0000256" key="1">
    <source>
        <dbReference type="ARBA" id="ARBA00010013"/>
    </source>
</evidence>
<sequence length="187" mass="21022">MVFGMKQLKKALAVGVCAVSLMGFSGTASAEFQEFPIGDTILDKQNHFECALVYFQPIEMLPAGMTLSPDKADIHIETDIHATEGNDTGFGVGEWIPYLTVHYTFTKRESGEKIEGVFMPMNADDGPHYGANVKMLGAGTYDCDFYIDSPIRQNYGVHVDKETGVKGRFWEEPVHMHWVFDYVPRKW</sequence>
<proteinExistence type="inferred from homology"/>
<dbReference type="AlphaFoldDB" id="A0A1M4ZMQ4"/>
<keyword evidence="2 3" id="KW-0732">Signal</keyword>
<dbReference type="InterPro" id="IPR018470">
    <property type="entry name" value="Metal-bd_Tp34-typ"/>
</dbReference>